<dbReference type="InterPro" id="IPR046532">
    <property type="entry name" value="DUF6597"/>
</dbReference>
<dbReference type="InterPro" id="IPR009057">
    <property type="entry name" value="Homeodomain-like_sf"/>
</dbReference>
<proteinExistence type="predicted"/>
<evidence type="ECO:0000256" key="3">
    <source>
        <dbReference type="ARBA" id="ARBA00023163"/>
    </source>
</evidence>
<gene>
    <name evidence="5" type="ORF">A0O34_19145</name>
</gene>
<evidence type="ECO:0000259" key="4">
    <source>
        <dbReference type="PROSITE" id="PS01124"/>
    </source>
</evidence>
<dbReference type="SUPFAM" id="SSF46689">
    <property type="entry name" value="Homeodomain-like"/>
    <property type="match status" value="1"/>
</dbReference>
<dbReference type="KEGG" id="chh:A0O34_19145"/>
<dbReference type="STRING" id="1685010.A0O34_19145"/>
<dbReference type="Pfam" id="PF20240">
    <property type="entry name" value="DUF6597"/>
    <property type="match status" value="1"/>
</dbReference>
<dbReference type="InterPro" id="IPR018060">
    <property type="entry name" value="HTH_AraC"/>
</dbReference>
<keyword evidence="2" id="KW-0238">DNA-binding</keyword>
<dbReference type="SMART" id="SM00342">
    <property type="entry name" value="HTH_ARAC"/>
    <property type="match status" value="1"/>
</dbReference>
<evidence type="ECO:0000256" key="1">
    <source>
        <dbReference type="ARBA" id="ARBA00023015"/>
    </source>
</evidence>
<evidence type="ECO:0000313" key="5">
    <source>
        <dbReference type="EMBL" id="ANF52506.1"/>
    </source>
</evidence>
<name>A0A172Y070_9FLAO</name>
<evidence type="ECO:0000256" key="2">
    <source>
        <dbReference type="ARBA" id="ARBA00023125"/>
    </source>
</evidence>
<dbReference type="GO" id="GO:0003700">
    <property type="term" value="F:DNA-binding transcription factor activity"/>
    <property type="evidence" value="ECO:0007669"/>
    <property type="project" value="InterPro"/>
</dbReference>
<dbReference type="GO" id="GO:0043565">
    <property type="term" value="F:sequence-specific DNA binding"/>
    <property type="evidence" value="ECO:0007669"/>
    <property type="project" value="InterPro"/>
</dbReference>
<dbReference type="InterPro" id="IPR050204">
    <property type="entry name" value="AraC_XylS_family_regulators"/>
</dbReference>
<keyword evidence="6" id="KW-1185">Reference proteome</keyword>
<evidence type="ECO:0000313" key="6">
    <source>
        <dbReference type="Proteomes" id="UP000077824"/>
    </source>
</evidence>
<organism evidence="5 6">
    <name type="scientific">Chryseobacterium glaciei</name>
    <dbReference type="NCBI Taxonomy" id="1685010"/>
    <lineage>
        <taxon>Bacteria</taxon>
        <taxon>Pseudomonadati</taxon>
        <taxon>Bacteroidota</taxon>
        <taxon>Flavobacteriia</taxon>
        <taxon>Flavobacteriales</taxon>
        <taxon>Weeksellaceae</taxon>
        <taxon>Chryseobacterium group</taxon>
        <taxon>Chryseobacterium</taxon>
    </lineage>
</organism>
<dbReference type="Proteomes" id="UP000077824">
    <property type="component" value="Chromosome"/>
</dbReference>
<dbReference type="PROSITE" id="PS01124">
    <property type="entry name" value="HTH_ARAC_FAMILY_2"/>
    <property type="match status" value="1"/>
</dbReference>
<feature type="domain" description="HTH araC/xylS-type" evidence="4">
    <location>
        <begin position="151"/>
        <end position="253"/>
    </location>
</feature>
<dbReference type="RefSeq" id="WP_066758372.1">
    <property type="nucleotide sequence ID" value="NZ_CP015199.1"/>
</dbReference>
<accession>A0A172Y070</accession>
<keyword evidence="1" id="KW-0805">Transcription regulation</keyword>
<keyword evidence="3" id="KW-0804">Transcription</keyword>
<dbReference type="PANTHER" id="PTHR46796:SF13">
    <property type="entry name" value="HTH-TYPE TRANSCRIPTIONAL ACTIVATOR RHAS"/>
    <property type="match status" value="1"/>
</dbReference>
<dbReference type="OrthoDB" id="323290at2"/>
<dbReference type="PANTHER" id="PTHR46796">
    <property type="entry name" value="HTH-TYPE TRANSCRIPTIONAL ACTIVATOR RHAS-RELATED"/>
    <property type="match status" value="1"/>
</dbReference>
<dbReference type="AlphaFoldDB" id="A0A172Y070"/>
<dbReference type="Gene3D" id="1.10.10.60">
    <property type="entry name" value="Homeodomain-like"/>
    <property type="match status" value="1"/>
</dbReference>
<reference evidence="5 6" key="1">
    <citation type="submission" date="2016-04" db="EMBL/GenBank/DDBJ databases">
        <title>Complete Genome Sequence of Chryseobacterium sp. IHBB 10212.</title>
        <authorList>
            <person name="Pal M."/>
            <person name="Swarnkar M.K."/>
            <person name="Kaushal K."/>
            <person name="Chhibber S."/>
            <person name="Singh A.K."/>
            <person name="Gulati A."/>
        </authorList>
    </citation>
    <scope>NUCLEOTIDE SEQUENCE [LARGE SCALE GENOMIC DNA]</scope>
    <source>
        <strain evidence="5 6">IHBB 10212</strain>
    </source>
</reference>
<dbReference type="EMBL" id="CP015199">
    <property type="protein sequence ID" value="ANF52506.1"/>
    <property type="molecule type" value="Genomic_DNA"/>
</dbReference>
<sequence>MQHREFEPAEELRNSIQCFWYDKREFGEVESGFEVIPDGYAEIIFHFGNGCSISNKGNIEPLPSPFMIGLLNQPVNFYSKNSLEIIGIRCFPWSIFDLLELPSGKDGIRVFEHSITQLQPILAQYIQNGRVDEAISQVEQYFLNTLQISNDTTLSKAGNAMREAKGTMPVNQIATEAHSTVRTLERKFKQSSGHTVKDVSGLIRFEQVRNQLWIDPESNLASLAVELGYTDQAHLSREFKRYSGTTPAVFARNAKKGKRIISSDFITFKQTKI</sequence>
<dbReference type="Pfam" id="PF12833">
    <property type="entry name" value="HTH_18"/>
    <property type="match status" value="1"/>
</dbReference>
<protein>
    <submittedName>
        <fullName evidence="5">AraC family transcriptional regulator</fullName>
    </submittedName>
</protein>